<dbReference type="Pfam" id="PF01935">
    <property type="entry name" value="DUF87"/>
    <property type="match status" value="1"/>
</dbReference>
<dbReference type="RefSeq" id="WP_162377178.1">
    <property type="nucleotide sequence ID" value="NZ_PDWO01000007.1"/>
</dbReference>
<proteinExistence type="predicted"/>
<keyword evidence="2" id="KW-0347">Helicase</keyword>
<keyword evidence="2" id="KW-0378">Hydrolase</keyword>
<keyword evidence="3" id="KW-1185">Reference proteome</keyword>
<dbReference type="EMBL" id="JBHTKN010000008">
    <property type="protein sequence ID" value="MFD1043089.1"/>
    <property type="molecule type" value="Genomic_DNA"/>
</dbReference>
<comment type="caution">
    <text evidence="2">The sequence shown here is derived from an EMBL/GenBank/DDBJ whole genome shotgun (WGS) entry which is preliminary data.</text>
</comment>
<dbReference type="Proteomes" id="UP001597033">
    <property type="component" value="Unassembled WGS sequence"/>
</dbReference>
<dbReference type="InterPro" id="IPR008571">
    <property type="entry name" value="HerA-like"/>
</dbReference>
<accession>A0ABW3M153</accession>
<reference evidence="3" key="1">
    <citation type="journal article" date="2019" name="Int. J. Syst. Evol. Microbiol.">
        <title>The Global Catalogue of Microorganisms (GCM) 10K type strain sequencing project: providing services to taxonomists for standard genome sequencing and annotation.</title>
        <authorList>
            <consortium name="The Broad Institute Genomics Platform"/>
            <consortium name="The Broad Institute Genome Sequencing Center for Infectious Disease"/>
            <person name="Wu L."/>
            <person name="Ma J."/>
        </authorList>
    </citation>
    <scope>NUCLEOTIDE SEQUENCE [LARGE SCALE GENOMIC DNA]</scope>
    <source>
        <strain evidence="3">CCUG 55854</strain>
    </source>
</reference>
<keyword evidence="2" id="KW-0547">Nucleotide-binding</keyword>
<sequence length="465" mass="51888">MRHVMGLNDFMLRKEGKEVPVVYDPARCLNSHVALIGMSGSGKTHQIKQLLRSAALGGAELDIFDVHHELDAVPGARCAMYSQATGYGYNPLVLDLDPHAGGVNRQADFIVGLIKQVTTQFGSKQEAALRNLIVDCYASRGIFADNPRSWARKEISEQERRRLMDQREWQQLREYYPTLSDLLAYAETKVLSLIFGGDNKAMNALEALAKLNARLQTLALKERRAGVQAEERSKLEGQIEAQQKRCIDAYSEAIMAKPTREAKDVLKYDSKDVLVGVIQRLQILTAAGIFNATAPPFGDAKVRVHQIKSLSDEQQILFVKLRLRAIFERAKQMGPTASGTELRFVCMLDESPKYFSEDSDDIINVIAREARKFGIGLWCAAQQPNFPESFITNCGAKFILGIDASYWKTAQQRMRITEEGLKWIKPKEVMAVKLHKEGQPDPPFVNVVVPNPGTEAGRRALAKAA</sequence>
<dbReference type="Gene3D" id="3.40.50.300">
    <property type="entry name" value="P-loop containing nucleotide triphosphate hydrolases"/>
    <property type="match status" value="2"/>
</dbReference>
<gene>
    <name evidence="2" type="ORF">ACFQ2N_12120</name>
</gene>
<protein>
    <submittedName>
        <fullName evidence="2">Helicase HerA domain-containing protein</fullName>
    </submittedName>
</protein>
<dbReference type="InterPro" id="IPR027417">
    <property type="entry name" value="P-loop_NTPase"/>
</dbReference>
<evidence type="ECO:0000259" key="1">
    <source>
        <dbReference type="Pfam" id="PF01935"/>
    </source>
</evidence>
<organism evidence="2 3">
    <name type="scientific">Pseudoxanthomonas kaohsiungensis</name>
    <dbReference type="NCBI Taxonomy" id="283923"/>
    <lineage>
        <taxon>Bacteria</taxon>
        <taxon>Pseudomonadati</taxon>
        <taxon>Pseudomonadota</taxon>
        <taxon>Gammaproteobacteria</taxon>
        <taxon>Lysobacterales</taxon>
        <taxon>Lysobacteraceae</taxon>
        <taxon>Pseudoxanthomonas</taxon>
    </lineage>
</organism>
<dbReference type="SUPFAM" id="SSF52540">
    <property type="entry name" value="P-loop containing nucleoside triphosphate hydrolases"/>
    <property type="match status" value="1"/>
</dbReference>
<dbReference type="GO" id="GO:0004386">
    <property type="term" value="F:helicase activity"/>
    <property type="evidence" value="ECO:0007669"/>
    <property type="project" value="UniProtKB-KW"/>
</dbReference>
<evidence type="ECO:0000313" key="3">
    <source>
        <dbReference type="Proteomes" id="UP001597033"/>
    </source>
</evidence>
<dbReference type="InterPro" id="IPR002789">
    <property type="entry name" value="HerA_central"/>
</dbReference>
<evidence type="ECO:0000313" key="2">
    <source>
        <dbReference type="EMBL" id="MFD1043089.1"/>
    </source>
</evidence>
<keyword evidence="2" id="KW-0067">ATP-binding</keyword>
<dbReference type="PANTHER" id="PTHR42957:SF1">
    <property type="entry name" value="HELICASE MJ1565-RELATED"/>
    <property type="match status" value="1"/>
</dbReference>
<name>A0ABW3M153_9GAMM</name>
<feature type="domain" description="Helicase HerA central" evidence="1">
    <location>
        <begin position="16"/>
        <end position="73"/>
    </location>
</feature>
<dbReference type="PANTHER" id="PTHR42957">
    <property type="entry name" value="HELICASE MJ1565-RELATED"/>
    <property type="match status" value="1"/>
</dbReference>